<evidence type="ECO:0000313" key="3">
    <source>
        <dbReference type="Proteomes" id="UP000006575"/>
    </source>
</evidence>
<gene>
    <name evidence="2" type="ordered locus">RL0929</name>
</gene>
<dbReference type="KEGG" id="rle:RL0929"/>
<proteinExistence type="predicted"/>
<accession>Q1MKS8</accession>
<dbReference type="AlphaFoldDB" id="Q1MKS8"/>
<keyword evidence="3" id="KW-1185">Reference proteome</keyword>
<evidence type="ECO:0000256" key="1">
    <source>
        <dbReference type="SAM" id="MobiDB-lite"/>
    </source>
</evidence>
<organism evidence="2 3">
    <name type="scientific">Rhizobium johnstonii (strain DSM 114642 / LMG 32736 / 3841)</name>
    <name type="common">Rhizobium leguminosarum bv. viciae</name>
    <dbReference type="NCBI Taxonomy" id="216596"/>
    <lineage>
        <taxon>Bacteria</taxon>
        <taxon>Pseudomonadati</taxon>
        <taxon>Pseudomonadota</taxon>
        <taxon>Alphaproteobacteria</taxon>
        <taxon>Hyphomicrobiales</taxon>
        <taxon>Rhizobiaceae</taxon>
        <taxon>Rhizobium/Agrobacterium group</taxon>
        <taxon>Rhizobium</taxon>
        <taxon>Rhizobium johnstonii</taxon>
    </lineage>
</organism>
<feature type="region of interest" description="Disordered" evidence="1">
    <location>
        <begin position="80"/>
        <end position="117"/>
    </location>
</feature>
<protein>
    <submittedName>
        <fullName evidence="2">Uncharacterized protein</fullName>
    </submittedName>
</protein>
<sequence length="117" mass="12614">MKRARGMERLLHVPSPLGERCRQADEGAARHVLHVKPIPAPMVTPLPSALNTVETMSSRSKLVCAFPAGEKRESRRCGMSLRPVYDGPKDGARNVLNAGEGGNAGSTAIRCPRQKAE</sequence>
<name>Q1MKS8_RHIJ3</name>
<reference evidence="2 3" key="1">
    <citation type="journal article" date="2006" name="Genome Biol.">
        <title>The genome of Rhizobium leguminosarum has recognizable core and accessory components.</title>
        <authorList>
            <person name="Young J.W."/>
            <person name="Crossman L.C."/>
            <person name="Johnston A.W.B."/>
            <person name="Thomson N.R."/>
            <person name="Ghazoui Z.F."/>
            <person name="Hull K.H."/>
            <person name="Wexler M."/>
            <person name="Curson A.R.J."/>
            <person name="Todd J.D."/>
            <person name="Poole P.S."/>
            <person name="Mauchline T.H."/>
            <person name="East A.K."/>
            <person name="Quail M.A."/>
            <person name="Churcher C."/>
            <person name="Arrowsmith C."/>
            <person name="Cherevach A."/>
            <person name="Chillingworth T."/>
            <person name="Clarke K."/>
            <person name="Cronin A."/>
            <person name="Davis P."/>
            <person name="Fraser A."/>
            <person name="Hance Z."/>
            <person name="Hauser H."/>
            <person name="Jagels K."/>
            <person name="Moule S."/>
            <person name="Mungall K."/>
            <person name="Norbertczak H."/>
            <person name="Rabbinowitsch E."/>
            <person name="Sanders M."/>
            <person name="Simmonds M."/>
            <person name="Whitehead S."/>
            <person name="Parkhill J."/>
        </authorList>
    </citation>
    <scope>NUCLEOTIDE SEQUENCE [LARGE SCALE GENOMIC DNA]</scope>
    <source>
        <strain evidence="3">DSM 114642 / LMG 32736 / 3841</strain>
    </source>
</reference>
<dbReference type="EMBL" id="AM236080">
    <property type="protein sequence ID" value="CAK06426.1"/>
    <property type="molecule type" value="Genomic_DNA"/>
</dbReference>
<dbReference type="EnsemblBacteria" id="CAK06426">
    <property type="protein sequence ID" value="CAK06426"/>
    <property type="gene ID" value="RL0929"/>
</dbReference>
<evidence type="ECO:0000313" key="2">
    <source>
        <dbReference type="EMBL" id="CAK06426.1"/>
    </source>
</evidence>
<dbReference type="HOGENOM" id="CLU_2082960_0_0_5"/>
<dbReference type="Proteomes" id="UP000006575">
    <property type="component" value="Chromosome"/>
</dbReference>